<dbReference type="AlphaFoldDB" id="A0A8X6YTC9"/>
<organism evidence="11 12">
    <name type="scientific">Trichonephila inaurata madagascariensis</name>
    <dbReference type="NCBI Taxonomy" id="2747483"/>
    <lineage>
        <taxon>Eukaryota</taxon>
        <taxon>Metazoa</taxon>
        <taxon>Ecdysozoa</taxon>
        <taxon>Arthropoda</taxon>
        <taxon>Chelicerata</taxon>
        <taxon>Arachnida</taxon>
        <taxon>Araneae</taxon>
        <taxon>Araneomorphae</taxon>
        <taxon>Entelegynae</taxon>
        <taxon>Araneoidea</taxon>
        <taxon>Nephilidae</taxon>
        <taxon>Trichonephila</taxon>
        <taxon>Trichonephila inaurata</taxon>
    </lineage>
</organism>
<gene>
    <name evidence="11" type="primary">glyctk</name>
    <name evidence="11" type="ORF">TNIN_394921</name>
</gene>
<reference evidence="11" key="1">
    <citation type="submission" date="2020-08" db="EMBL/GenBank/DDBJ databases">
        <title>Multicomponent nature underlies the extraordinary mechanical properties of spider dragline silk.</title>
        <authorList>
            <person name="Kono N."/>
            <person name="Nakamura H."/>
            <person name="Mori M."/>
            <person name="Yoshida Y."/>
            <person name="Ohtoshi R."/>
            <person name="Malay A.D."/>
            <person name="Moran D.A.P."/>
            <person name="Tomita M."/>
            <person name="Numata K."/>
            <person name="Arakawa K."/>
        </authorList>
    </citation>
    <scope>NUCLEOTIDE SEQUENCE</scope>
</reference>
<comment type="similarity">
    <text evidence="2">Belongs to the glycerate kinase type-2 family.</text>
</comment>
<evidence type="ECO:0000259" key="10">
    <source>
        <dbReference type="Pfam" id="PF13660"/>
    </source>
</evidence>
<proteinExistence type="inferred from homology"/>
<comment type="caution">
    <text evidence="11">The sequence shown here is derived from an EMBL/GenBank/DDBJ whole genome shotgun (WGS) entry which is preliminary data.</text>
</comment>
<dbReference type="PANTHER" id="PTHR12227">
    <property type="entry name" value="GLYCERATE KINASE"/>
    <property type="match status" value="1"/>
</dbReference>
<dbReference type="Proteomes" id="UP000886998">
    <property type="component" value="Unassembled WGS sequence"/>
</dbReference>
<evidence type="ECO:0000313" key="11">
    <source>
        <dbReference type="EMBL" id="GFY76696.1"/>
    </source>
</evidence>
<dbReference type="InterPro" id="IPR007835">
    <property type="entry name" value="MOFRL"/>
</dbReference>
<comment type="catalytic activity">
    <reaction evidence="1">
        <text>(R)-glycerate + ATP = (2R)-3-phosphoglycerate + ADP + H(+)</text>
        <dbReference type="Rhea" id="RHEA:23516"/>
        <dbReference type="ChEBI" id="CHEBI:15378"/>
        <dbReference type="ChEBI" id="CHEBI:16659"/>
        <dbReference type="ChEBI" id="CHEBI:30616"/>
        <dbReference type="ChEBI" id="CHEBI:58272"/>
        <dbReference type="ChEBI" id="CHEBI:456216"/>
        <dbReference type="EC" id="2.7.1.31"/>
    </reaction>
</comment>
<keyword evidence="5" id="KW-0808">Transferase</keyword>
<keyword evidence="6" id="KW-0547">Nucleotide-binding</keyword>
<evidence type="ECO:0000259" key="9">
    <source>
        <dbReference type="Pfam" id="PF05161"/>
    </source>
</evidence>
<dbReference type="PANTHER" id="PTHR12227:SF0">
    <property type="entry name" value="GLYCERATE KINASE"/>
    <property type="match status" value="1"/>
</dbReference>
<dbReference type="Gene3D" id="3.40.1480.10">
    <property type="entry name" value="MOFRL domain"/>
    <property type="match status" value="1"/>
</dbReference>
<evidence type="ECO:0000256" key="1">
    <source>
        <dbReference type="ARBA" id="ARBA00000694"/>
    </source>
</evidence>
<dbReference type="FunFam" id="3.40.50.10180:FF:000001">
    <property type="entry name" value="Glycerate kinase"/>
    <property type="match status" value="1"/>
</dbReference>
<dbReference type="GO" id="GO:0005737">
    <property type="term" value="C:cytoplasm"/>
    <property type="evidence" value="ECO:0007669"/>
    <property type="project" value="TreeGrafter"/>
</dbReference>
<dbReference type="InterPro" id="IPR025286">
    <property type="entry name" value="MOFRL_assoc_dom"/>
</dbReference>
<dbReference type="GO" id="GO:0008887">
    <property type="term" value="F:glycerate kinase activity"/>
    <property type="evidence" value="ECO:0007669"/>
    <property type="project" value="UniProtKB-EC"/>
</dbReference>
<evidence type="ECO:0000256" key="5">
    <source>
        <dbReference type="ARBA" id="ARBA00022679"/>
    </source>
</evidence>
<dbReference type="Gene3D" id="3.40.50.10180">
    <property type="entry name" value="Glycerate kinase, MOFRL-like N-terminal domain"/>
    <property type="match status" value="1"/>
</dbReference>
<evidence type="ECO:0000256" key="8">
    <source>
        <dbReference type="ARBA" id="ARBA00022840"/>
    </source>
</evidence>
<evidence type="ECO:0000256" key="6">
    <source>
        <dbReference type="ARBA" id="ARBA00022741"/>
    </source>
</evidence>
<dbReference type="GO" id="GO:0005524">
    <property type="term" value="F:ATP binding"/>
    <property type="evidence" value="ECO:0007669"/>
    <property type="project" value="UniProtKB-KW"/>
</dbReference>
<sequence>MRMQFIAFLGQRCRVAGSIPPAPEDPFVTMSSNNMCKDARIIFEAAYKSVQPLNLISEQIKVNGDILEIQGKRFRISKNVHIIGFGKAVLGMAATLETKLKENIVSGILSVPEGIQSALQTELQNFLEAKSCIQIYEGASKNIPDDNSLVAASKITDLVSTLNESDLLIVLISGGGSALLPAPKPPLTLKDKQKVIQLLASRGAEIEELNAVRKRLSMLKGGKLAILAKPAEVISLVLSDIIGDPLGMIASGPTVQNTDNPSLAMSIIEKYKLHNQLPESVIQILTDTFVENQNESFSRVTNFIIGNNKTALNAAAKIAEDLDYDSFILTNKLTGIASNTGRNLILLITAALQNKFELFNDIYEQLDLHSHLKDTLFNYLNNFQNQNKKLCLLLGGETTVTVYGSGVGGRNQELALAAALELHKNKPDNNITLLSAGTDGIDGPTCAAGAIATISEIEEAKSKGLDPSAFLNNNDSYTFFSQLNEQWLVKTGHTGTNVMDVIIILIC</sequence>
<dbReference type="SUPFAM" id="SSF82544">
    <property type="entry name" value="GckA/TtuD-like"/>
    <property type="match status" value="1"/>
</dbReference>
<dbReference type="Pfam" id="PF05161">
    <property type="entry name" value="MOFRL"/>
    <property type="match status" value="1"/>
</dbReference>
<evidence type="ECO:0000256" key="2">
    <source>
        <dbReference type="ARBA" id="ARBA00005393"/>
    </source>
</evidence>
<feature type="domain" description="MOFRL-associated" evidence="10">
    <location>
        <begin position="39"/>
        <end position="285"/>
    </location>
</feature>
<keyword evidence="8" id="KW-0067">ATP-binding</keyword>
<evidence type="ECO:0000256" key="7">
    <source>
        <dbReference type="ARBA" id="ARBA00022777"/>
    </source>
</evidence>
<evidence type="ECO:0000256" key="3">
    <source>
        <dbReference type="ARBA" id="ARBA00012101"/>
    </source>
</evidence>
<accession>A0A8X6YTC9</accession>
<keyword evidence="12" id="KW-1185">Reference proteome</keyword>
<dbReference type="Pfam" id="PF13660">
    <property type="entry name" value="DUF4147"/>
    <property type="match status" value="1"/>
</dbReference>
<feature type="domain" description="MOFRL" evidence="9">
    <location>
        <begin position="391"/>
        <end position="500"/>
    </location>
</feature>
<dbReference type="OrthoDB" id="44918at2759"/>
<dbReference type="InterPro" id="IPR039760">
    <property type="entry name" value="MOFRL_protein"/>
</dbReference>
<keyword evidence="7 11" id="KW-0418">Kinase</keyword>
<protein>
    <recommendedName>
        <fullName evidence="4">Glycerate kinase</fullName>
        <ecNumber evidence="3">2.7.1.31</ecNumber>
    </recommendedName>
</protein>
<dbReference type="EC" id="2.7.1.31" evidence="3"/>
<evidence type="ECO:0000313" key="12">
    <source>
        <dbReference type="Proteomes" id="UP000886998"/>
    </source>
</evidence>
<dbReference type="InterPro" id="IPR038614">
    <property type="entry name" value="GK_N_sf"/>
</dbReference>
<evidence type="ECO:0000256" key="4">
    <source>
        <dbReference type="ARBA" id="ARBA00020720"/>
    </source>
</evidence>
<name>A0A8X6YTC9_9ARAC</name>
<dbReference type="EMBL" id="BMAV01022093">
    <property type="protein sequence ID" value="GFY76696.1"/>
    <property type="molecule type" value="Genomic_DNA"/>
</dbReference>
<dbReference type="InterPro" id="IPR037035">
    <property type="entry name" value="GK-like_C_sf"/>
</dbReference>